<dbReference type="GO" id="GO:0000155">
    <property type="term" value="F:phosphorelay sensor kinase activity"/>
    <property type="evidence" value="ECO:0007669"/>
    <property type="project" value="InterPro"/>
</dbReference>
<dbReference type="OrthoDB" id="9786919at2"/>
<evidence type="ECO:0000256" key="5">
    <source>
        <dbReference type="ARBA" id="ARBA00022553"/>
    </source>
</evidence>
<dbReference type="PANTHER" id="PTHR45436:SF5">
    <property type="entry name" value="SENSOR HISTIDINE KINASE TRCS"/>
    <property type="match status" value="1"/>
</dbReference>
<dbReference type="FunFam" id="3.30.565.10:FF:000006">
    <property type="entry name" value="Sensor histidine kinase WalK"/>
    <property type="match status" value="1"/>
</dbReference>
<sequence>MPIRWRLTLFNTLAIGLILLAVGLGLFFLLRGLLLSDLRQTVAERARAAAAEIREVDDEDEAIDGEDIEDLTLDGAFILVRDGEGDVIFQTVNLASSPENDPLWRRALEEGRAVSGTAALSAEAPDHVVAVPVSAPRNPARVVEAGMSLEPVEQALAAFRTALLIGLAAGLVISAAGSYLLARLALAPVDAVVRAAEEMGSTDLSGRLPVANPQDEIGRLAATINALLARTEAAFGRQREALGRQRRFAADASHELRTPLTSIAGYARMLERWALKDPDAAREGAAAIRREAERMQHLVEELLALARGDEGRPLELGRADLAEVAEESAAAARAAAGDRVSVVWEPPEGPVEAVFDRERVRQALAALLDNAVRYTPEGGRVSVRALRRDGKAAVRVEDTGPGIPEEQLGMIFERFYRVDGTRSRRLGGAGLGLSIARQIAEAHGGAIEVRSVPGEGSSFTLLLPQEGPRKL</sequence>
<evidence type="ECO:0000256" key="7">
    <source>
        <dbReference type="ARBA" id="ARBA00022692"/>
    </source>
</evidence>
<dbReference type="AlphaFoldDB" id="Q1ARQ0"/>
<dbReference type="STRING" id="266117.Rxyl_3018"/>
<evidence type="ECO:0000256" key="8">
    <source>
        <dbReference type="ARBA" id="ARBA00022777"/>
    </source>
</evidence>
<dbReference type="CDD" id="cd06225">
    <property type="entry name" value="HAMP"/>
    <property type="match status" value="1"/>
</dbReference>
<evidence type="ECO:0000256" key="11">
    <source>
        <dbReference type="ARBA" id="ARBA00023136"/>
    </source>
</evidence>
<dbReference type="EC" id="2.7.13.3" evidence="4"/>
<dbReference type="FunFam" id="1.10.287.130:FF:000001">
    <property type="entry name" value="Two-component sensor histidine kinase"/>
    <property type="match status" value="1"/>
</dbReference>
<evidence type="ECO:0000256" key="9">
    <source>
        <dbReference type="ARBA" id="ARBA00022989"/>
    </source>
</evidence>
<keyword evidence="9 12" id="KW-1133">Transmembrane helix</keyword>
<feature type="domain" description="HAMP" evidence="14">
    <location>
        <begin position="183"/>
        <end position="236"/>
    </location>
</feature>
<proteinExistence type="predicted"/>
<dbReference type="RefSeq" id="WP_011565937.1">
    <property type="nucleotide sequence ID" value="NC_008148.1"/>
</dbReference>
<dbReference type="EMBL" id="CP000386">
    <property type="protein sequence ID" value="ABG05928.1"/>
    <property type="molecule type" value="Genomic_DNA"/>
</dbReference>
<dbReference type="InterPro" id="IPR004358">
    <property type="entry name" value="Sig_transdc_His_kin-like_C"/>
</dbReference>
<comment type="subcellular location">
    <subcellularLocation>
        <location evidence="3">Cell membrane</location>
    </subcellularLocation>
</comment>
<evidence type="ECO:0000256" key="6">
    <source>
        <dbReference type="ARBA" id="ARBA00022679"/>
    </source>
</evidence>
<dbReference type="GO" id="GO:0005509">
    <property type="term" value="F:calcium ion binding"/>
    <property type="evidence" value="ECO:0007669"/>
    <property type="project" value="UniProtKB-ARBA"/>
</dbReference>
<keyword evidence="6" id="KW-0808">Transferase</keyword>
<comment type="cofactor">
    <cofactor evidence="2">
        <name>a divalent metal cation</name>
        <dbReference type="ChEBI" id="CHEBI:60240"/>
    </cofactor>
</comment>
<dbReference type="Proteomes" id="UP000006637">
    <property type="component" value="Chromosome"/>
</dbReference>
<dbReference type="PhylomeDB" id="Q1ARQ0"/>
<protein>
    <recommendedName>
        <fullName evidence="4">histidine kinase</fullName>
        <ecNumber evidence="4">2.7.13.3</ecNumber>
    </recommendedName>
</protein>
<keyword evidence="8 15" id="KW-0418">Kinase</keyword>
<accession>Q1ARQ0</accession>
<evidence type="ECO:0000256" key="2">
    <source>
        <dbReference type="ARBA" id="ARBA00001968"/>
    </source>
</evidence>
<evidence type="ECO:0000256" key="10">
    <source>
        <dbReference type="ARBA" id="ARBA00023012"/>
    </source>
</evidence>
<dbReference type="InterPro" id="IPR050428">
    <property type="entry name" value="TCS_sensor_his_kinase"/>
</dbReference>
<dbReference type="eggNOG" id="COG5002">
    <property type="taxonomic scope" value="Bacteria"/>
</dbReference>
<evidence type="ECO:0000259" key="13">
    <source>
        <dbReference type="PROSITE" id="PS50109"/>
    </source>
</evidence>
<dbReference type="InterPro" id="IPR003660">
    <property type="entry name" value="HAMP_dom"/>
</dbReference>
<dbReference type="Gene3D" id="3.30.565.10">
    <property type="entry name" value="Histidine kinase-like ATPase, C-terminal domain"/>
    <property type="match status" value="1"/>
</dbReference>
<dbReference type="InterPro" id="IPR036097">
    <property type="entry name" value="HisK_dim/P_sf"/>
</dbReference>
<keyword evidence="16" id="KW-1185">Reference proteome</keyword>
<keyword evidence="10" id="KW-0902">Two-component regulatory system</keyword>
<dbReference type="Pfam" id="PF00672">
    <property type="entry name" value="HAMP"/>
    <property type="match status" value="1"/>
</dbReference>
<keyword evidence="7 12" id="KW-0812">Transmembrane</keyword>
<dbReference type="GO" id="GO:0005886">
    <property type="term" value="C:plasma membrane"/>
    <property type="evidence" value="ECO:0007669"/>
    <property type="project" value="UniProtKB-SubCell"/>
</dbReference>
<dbReference type="SMART" id="SM00387">
    <property type="entry name" value="HATPase_c"/>
    <property type="match status" value="1"/>
</dbReference>
<dbReference type="Pfam" id="PF00512">
    <property type="entry name" value="HisKA"/>
    <property type="match status" value="1"/>
</dbReference>
<dbReference type="Gene3D" id="1.10.287.130">
    <property type="match status" value="1"/>
</dbReference>
<dbReference type="InterPro" id="IPR005467">
    <property type="entry name" value="His_kinase_dom"/>
</dbReference>
<dbReference type="PRINTS" id="PR00344">
    <property type="entry name" value="BCTRLSENSOR"/>
</dbReference>
<dbReference type="KEGG" id="rxy:Rxyl_3018"/>
<dbReference type="HOGENOM" id="CLU_000445_89_6_11"/>
<dbReference type="SUPFAM" id="SSF55874">
    <property type="entry name" value="ATPase domain of HSP90 chaperone/DNA topoisomerase II/histidine kinase"/>
    <property type="match status" value="1"/>
</dbReference>
<evidence type="ECO:0000313" key="16">
    <source>
        <dbReference type="Proteomes" id="UP000006637"/>
    </source>
</evidence>
<dbReference type="PROSITE" id="PS50109">
    <property type="entry name" value="HIS_KIN"/>
    <property type="match status" value="1"/>
</dbReference>
<reference evidence="15 16" key="1">
    <citation type="submission" date="2006-06" db="EMBL/GenBank/DDBJ databases">
        <title>Complete sequence of Rubrobacter xylanophilus DSM 9941.</title>
        <authorList>
            <consortium name="US DOE Joint Genome Institute"/>
            <person name="Copeland A."/>
            <person name="Lucas S."/>
            <person name="Lapidus A."/>
            <person name="Barry K."/>
            <person name="Detter J.C."/>
            <person name="Glavina del Rio T."/>
            <person name="Hammon N."/>
            <person name="Israni S."/>
            <person name="Dalin E."/>
            <person name="Tice H."/>
            <person name="Pitluck S."/>
            <person name="Munk A.C."/>
            <person name="Brettin T."/>
            <person name="Bruce D."/>
            <person name="Han C."/>
            <person name="Tapia R."/>
            <person name="Gilna P."/>
            <person name="Schmutz J."/>
            <person name="Larimer F."/>
            <person name="Land M."/>
            <person name="Hauser L."/>
            <person name="Kyrpides N."/>
            <person name="Lykidis A."/>
            <person name="da Costa M.S."/>
            <person name="Rainey F.A."/>
            <person name="Empadinhas N."/>
            <person name="Jolivet E."/>
            <person name="Battista J.R."/>
            <person name="Richardson P."/>
        </authorList>
    </citation>
    <scope>NUCLEOTIDE SEQUENCE [LARGE SCALE GENOMIC DNA]</scope>
    <source>
        <strain evidence="16">DSM 9941 / NBRC 16129 / PRD-1</strain>
    </source>
</reference>
<evidence type="ECO:0000256" key="4">
    <source>
        <dbReference type="ARBA" id="ARBA00012438"/>
    </source>
</evidence>
<dbReference type="InterPro" id="IPR003661">
    <property type="entry name" value="HisK_dim/P_dom"/>
</dbReference>
<dbReference type="Pfam" id="PF02518">
    <property type="entry name" value="HATPase_c"/>
    <property type="match status" value="1"/>
</dbReference>
<keyword evidence="11 12" id="KW-0472">Membrane</keyword>
<dbReference type="CDD" id="cd00075">
    <property type="entry name" value="HATPase"/>
    <property type="match status" value="1"/>
</dbReference>
<dbReference type="SUPFAM" id="SSF158472">
    <property type="entry name" value="HAMP domain-like"/>
    <property type="match status" value="1"/>
</dbReference>
<comment type="catalytic activity">
    <reaction evidence="1">
        <text>ATP + protein L-histidine = ADP + protein N-phospho-L-histidine.</text>
        <dbReference type="EC" id="2.7.13.3"/>
    </reaction>
</comment>
<keyword evidence="5" id="KW-0597">Phosphoprotein</keyword>
<dbReference type="InterPro" id="IPR003594">
    <property type="entry name" value="HATPase_dom"/>
</dbReference>
<evidence type="ECO:0000256" key="1">
    <source>
        <dbReference type="ARBA" id="ARBA00000085"/>
    </source>
</evidence>
<name>Q1ARQ0_RUBXD</name>
<dbReference type="SUPFAM" id="SSF47384">
    <property type="entry name" value="Homodimeric domain of signal transducing histidine kinase"/>
    <property type="match status" value="1"/>
</dbReference>
<evidence type="ECO:0000256" key="3">
    <source>
        <dbReference type="ARBA" id="ARBA00004236"/>
    </source>
</evidence>
<feature type="domain" description="Histidine kinase" evidence="13">
    <location>
        <begin position="251"/>
        <end position="467"/>
    </location>
</feature>
<dbReference type="PANTHER" id="PTHR45436">
    <property type="entry name" value="SENSOR HISTIDINE KINASE YKOH"/>
    <property type="match status" value="1"/>
</dbReference>
<evidence type="ECO:0000259" key="14">
    <source>
        <dbReference type="PROSITE" id="PS50885"/>
    </source>
</evidence>
<feature type="transmembrane region" description="Helical" evidence="12">
    <location>
        <begin position="12"/>
        <end position="30"/>
    </location>
</feature>
<dbReference type="InterPro" id="IPR036890">
    <property type="entry name" value="HATPase_C_sf"/>
</dbReference>
<dbReference type="PROSITE" id="PS50885">
    <property type="entry name" value="HAMP"/>
    <property type="match status" value="1"/>
</dbReference>
<evidence type="ECO:0000313" key="15">
    <source>
        <dbReference type="EMBL" id="ABG05928.1"/>
    </source>
</evidence>
<gene>
    <name evidence="15" type="ordered locus">Rxyl_3018</name>
</gene>
<dbReference type="CDD" id="cd00082">
    <property type="entry name" value="HisKA"/>
    <property type="match status" value="1"/>
</dbReference>
<organism evidence="15 16">
    <name type="scientific">Rubrobacter xylanophilus (strain DSM 9941 / JCM 11954 / NBRC 16129 / PRD-1)</name>
    <dbReference type="NCBI Taxonomy" id="266117"/>
    <lineage>
        <taxon>Bacteria</taxon>
        <taxon>Bacillati</taxon>
        <taxon>Actinomycetota</taxon>
        <taxon>Rubrobacteria</taxon>
        <taxon>Rubrobacterales</taxon>
        <taxon>Rubrobacteraceae</taxon>
        <taxon>Rubrobacter</taxon>
    </lineage>
</organism>
<dbReference type="SMART" id="SM00388">
    <property type="entry name" value="HisKA"/>
    <property type="match status" value="1"/>
</dbReference>
<dbReference type="SMART" id="SM00304">
    <property type="entry name" value="HAMP"/>
    <property type="match status" value="1"/>
</dbReference>
<evidence type="ECO:0000256" key="12">
    <source>
        <dbReference type="SAM" id="Phobius"/>
    </source>
</evidence>
<dbReference type="Gene3D" id="6.10.340.10">
    <property type="match status" value="1"/>
</dbReference>